<organism evidence="2 3">
    <name type="scientific">Cocos nucifera</name>
    <name type="common">Coconut palm</name>
    <dbReference type="NCBI Taxonomy" id="13894"/>
    <lineage>
        <taxon>Eukaryota</taxon>
        <taxon>Viridiplantae</taxon>
        <taxon>Streptophyta</taxon>
        <taxon>Embryophyta</taxon>
        <taxon>Tracheophyta</taxon>
        <taxon>Spermatophyta</taxon>
        <taxon>Magnoliopsida</taxon>
        <taxon>Liliopsida</taxon>
        <taxon>Arecaceae</taxon>
        <taxon>Arecoideae</taxon>
        <taxon>Cocoseae</taxon>
        <taxon>Attaleinae</taxon>
        <taxon>Cocos</taxon>
    </lineage>
</organism>
<evidence type="ECO:0000313" key="2">
    <source>
        <dbReference type="EMBL" id="KAG1328104.1"/>
    </source>
</evidence>
<evidence type="ECO:0000313" key="3">
    <source>
        <dbReference type="Proteomes" id="UP000797356"/>
    </source>
</evidence>
<dbReference type="Proteomes" id="UP000797356">
    <property type="component" value="Chromosome 1"/>
</dbReference>
<feature type="compositionally biased region" description="Basic and acidic residues" evidence="1">
    <location>
        <begin position="68"/>
        <end position="80"/>
    </location>
</feature>
<keyword evidence="3" id="KW-1185">Reference proteome</keyword>
<reference evidence="2" key="2">
    <citation type="submission" date="2019-07" db="EMBL/GenBank/DDBJ databases">
        <authorList>
            <person name="Yang Y."/>
            <person name="Bocs S."/>
            <person name="Baudouin L."/>
        </authorList>
    </citation>
    <scope>NUCLEOTIDE SEQUENCE</scope>
    <source>
        <tissue evidence="2">Spear leaf of Hainan Tall coconut</tissue>
    </source>
</reference>
<name>A0A8K0MVX2_COCNU</name>
<feature type="region of interest" description="Disordered" evidence="1">
    <location>
        <begin position="1"/>
        <end position="117"/>
    </location>
</feature>
<dbReference type="EMBL" id="CM017872">
    <property type="protein sequence ID" value="KAG1328104.1"/>
    <property type="molecule type" value="Genomic_DNA"/>
</dbReference>
<evidence type="ECO:0000256" key="1">
    <source>
        <dbReference type="SAM" id="MobiDB-lite"/>
    </source>
</evidence>
<accession>A0A8K0MVX2</accession>
<feature type="compositionally biased region" description="Basic and acidic residues" evidence="1">
    <location>
        <begin position="22"/>
        <end position="35"/>
    </location>
</feature>
<feature type="compositionally biased region" description="Basic residues" evidence="1">
    <location>
        <begin position="81"/>
        <end position="96"/>
    </location>
</feature>
<gene>
    <name evidence="2" type="ORF">COCNU_01G020380</name>
</gene>
<protein>
    <submittedName>
        <fullName evidence="2">Uncharacterized protein</fullName>
    </submittedName>
</protein>
<dbReference type="InterPro" id="IPR036910">
    <property type="entry name" value="HMG_box_dom_sf"/>
</dbReference>
<proteinExistence type="predicted"/>
<dbReference type="AlphaFoldDB" id="A0A8K0MVX2"/>
<dbReference type="SUPFAM" id="SSF47095">
    <property type="entry name" value="HMG-box"/>
    <property type="match status" value="1"/>
</dbReference>
<comment type="caution">
    <text evidence="2">The sequence shown here is derived from an EMBL/GenBank/DDBJ whole genome shotgun (WGS) entry which is preliminary data.</text>
</comment>
<sequence>MMMAEDGGRPKSPLRRKSSILELERRKKEKQKEIIDDSGGGSSSRWPKLAFFYPKSHATDFNTKRGKSKADTSKKADSRLLTKRKRAEKATKMMKKAKADKDPNKPKRPPSAFFVFM</sequence>
<reference evidence="2" key="1">
    <citation type="journal article" date="2017" name="Gigascience">
        <title>The genome draft of coconut (Cocos nucifera).</title>
        <authorList>
            <person name="Xiao Y."/>
            <person name="Xu P."/>
            <person name="Fan H."/>
            <person name="Baudouin L."/>
            <person name="Xia W."/>
            <person name="Bocs S."/>
            <person name="Xu J."/>
            <person name="Li Q."/>
            <person name="Guo A."/>
            <person name="Zhou L."/>
            <person name="Li J."/>
            <person name="Wu Y."/>
            <person name="Ma Z."/>
            <person name="Armero A."/>
            <person name="Issali A.E."/>
            <person name="Liu N."/>
            <person name="Peng M."/>
            <person name="Yang Y."/>
        </authorList>
    </citation>
    <scope>NUCLEOTIDE SEQUENCE</scope>
    <source>
        <tissue evidence="2">Spear leaf of Hainan Tall coconut</tissue>
    </source>
</reference>